<proteinExistence type="predicted"/>
<dbReference type="RefSeq" id="WP_422864881.1">
    <property type="nucleotide sequence ID" value="NZ_JAMSKV010000012.1"/>
</dbReference>
<comment type="caution">
    <text evidence="2">The sequence shown here is derived from an EMBL/GenBank/DDBJ whole genome shotgun (WGS) entry which is preliminary data.</text>
</comment>
<dbReference type="EMBL" id="JAMSKV010000012">
    <property type="protein sequence ID" value="MCQ8279395.1"/>
    <property type="molecule type" value="Genomic_DNA"/>
</dbReference>
<feature type="signal peptide" evidence="1">
    <location>
        <begin position="1"/>
        <end position="23"/>
    </location>
</feature>
<organism evidence="2 3">
    <name type="scientific">Endosaccharibacter trunci</name>
    <dbReference type="NCBI Taxonomy" id="2812733"/>
    <lineage>
        <taxon>Bacteria</taxon>
        <taxon>Pseudomonadati</taxon>
        <taxon>Pseudomonadota</taxon>
        <taxon>Alphaproteobacteria</taxon>
        <taxon>Acetobacterales</taxon>
        <taxon>Acetobacteraceae</taxon>
        <taxon>Endosaccharibacter</taxon>
    </lineage>
</organism>
<dbReference type="Proteomes" id="UP001524587">
    <property type="component" value="Unassembled WGS sequence"/>
</dbReference>
<evidence type="ECO:0000313" key="2">
    <source>
        <dbReference type="EMBL" id="MCQ8279395.1"/>
    </source>
</evidence>
<feature type="chain" id="PRO_5045569277" description="Lipoprotein" evidence="1">
    <location>
        <begin position="24"/>
        <end position="169"/>
    </location>
</feature>
<reference evidence="2 3" key="1">
    <citation type="submission" date="2022-06" db="EMBL/GenBank/DDBJ databases">
        <title>Endosaccharibacter gen. nov., sp. nov., endophytic bacteria isolated from sugarcane.</title>
        <authorList>
            <person name="Pitiwittayakul N."/>
            <person name="Yukphan P."/>
            <person name="Charoenyingcharoen P."/>
            <person name="Tanasupawat S."/>
        </authorList>
    </citation>
    <scope>NUCLEOTIDE SEQUENCE [LARGE SCALE GENOMIC DNA]</scope>
    <source>
        <strain evidence="2 3">KSS8</strain>
    </source>
</reference>
<gene>
    <name evidence="2" type="ORF">NFI95_13195</name>
</gene>
<accession>A0ABT1W934</accession>
<evidence type="ECO:0000313" key="3">
    <source>
        <dbReference type="Proteomes" id="UP001524587"/>
    </source>
</evidence>
<name>A0ABT1W934_9PROT</name>
<evidence type="ECO:0000256" key="1">
    <source>
        <dbReference type="SAM" id="SignalP"/>
    </source>
</evidence>
<dbReference type="PROSITE" id="PS51257">
    <property type="entry name" value="PROKAR_LIPOPROTEIN"/>
    <property type="match status" value="1"/>
</dbReference>
<evidence type="ECO:0008006" key="4">
    <source>
        <dbReference type="Google" id="ProtNLM"/>
    </source>
</evidence>
<keyword evidence="3" id="KW-1185">Reference proteome</keyword>
<sequence length="169" mass="17624">MKRLLPGLVVALTLGGCVSNSLSTQNMMANTGAGGFPVASPARRVVRVSPNALLANAKLITVNKTTTAGAELRLASPLPLDRTCAPDGDVIVKLITPPDHGSVTITHGTVLPNFTPADGPQYLCNSRKALATLVTYRATPGFTGDDAAVIQIFFPDGRAPSVRYNITVD</sequence>
<protein>
    <recommendedName>
        <fullName evidence="4">Lipoprotein</fullName>
    </recommendedName>
</protein>
<keyword evidence="1" id="KW-0732">Signal</keyword>